<evidence type="ECO:0000313" key="3">
    <source>
        <dbReference type="Proteomes" id="UP000305267"/>
    </source>
</evidence>
<comment type="caution">
    <text evidence="2">The sequence shown here is derived from an EMBL/GenBank/DDBJ whole genome shotgun (WGS) entry which is preliminary data.</text>
</comment>
<sequence length="93" mass="10122">MRRRNGWSGIGRRRHAAGPPWIGGRNDPLVRRWIGARRRRVARASPGTDGAGAEIITLTWAQTFGREADPGHRPPGPGAERRVVDLGEGRPGA</sequence>
<proteinExistence type="predicted"/>
<feature type="compositionally biased region" description="Basic residues" evidence="1">
    <location>
        <begin position="1"/>
        <end position="16"/>
    </location>
</feature>
<accession>A0A5C4LJH8</accession>
<keyword evidence="3" id="KW-1185">Reference proteome</keyword>
<dbReference type="Proteomes" id="UP000305267">
    <property type="component" value="Unassembled WGS sequence"/>
</dbReference>
<evidence type="ECO:0000313" key="2">
    <source>
        <dbReference type="EMBL" id="TNC14381.1"/>
    </source>
</evidence>
<dbReference type="OrthoDB" id="9945938at2"/>
<protein>
    <submittedName>
        <fullName evidence="2">Uncharacterized protein</fullName>
    </submittedName>
</protein>
<name>A0A5C4LJH8_9HYPH</name>
<evidence type="ECO:0000256" key="1">
    <source>
        <dbReference type="SAM" id="MobiDB-lite"/>
    </source>
</evidence>
<gene>
    <name evidence="2" type="ORF">FF100_09450</name>
</gene>
<feature type="region of interest" description="Disordered" evidence="1">
    <location>
        <begin position="65"/>
        <end position="93"/>
    </location>
</feature>
<dbReference type="RefSeq" id="WP_139035419.1">
    <property type="nucleotide sequence ID" value="NZ_VDDA01000003.1"/>
</dbReference>
<dbReference type="EMBL" id="VDDA01000003">
    <property type="protein sequence ID" value="TNC14381.1"/>
    <property type="molecule type" value="Genomic_DNA"/>
</dbReference>
<dbReference type="AlphaFoldDB" id="A0A5C4LJH8"/>
<reference evidence="2 3" key="1">
    <citation type="submission" date="2019-06" db="EMBL/GenBank/DDBJ databases">
        <title>Genome of Methylobacterium sp. 17Sr1-39.</title>
        <authorList>
            <person name="Seo T."/>
        </authorList>
    </citation>
    <scope>NUCLEOTIDE SEQUENCE [LARGE SCALE GENOMIC DNA]</scope>
    <source>
        <strain evidence="2 3">17Sr1-39</strain>
    </source>
</reference>
<feature type="compositionally biased region" description="Basic and acidic residues" evidence="1">
    <location>
        <begin position="79"/>
        <end position="93"/>
    </location>
</feature>
<feature type="region of interest" description="Disordered" evidence="1">
    <location>
        <begin position="1"/>
        <end position="26"/>
    </location>
</feature>
<organism evidence="2 3">
    <name type="scientific">Methylobacterium terricola</name>
    <dbReference type="NCBI Taxonomy" id="2583531"/>
    <lineage>
        <taxon>Bacteria</taxon>
        <taxon>Pseudomonadati</taxon>
        <taxon>Pseudomonadota</taxon>
        <taxon>Alphaproteobacteria</taxon>
        <taxon>Hyphomicrobiales</taxon>
        <taxon>Methylobacteriaceae</taxon>
        <taxon>Methylobacterium</taxon>
    </lineage>
</organism>